<feature type="chain" id="PRO_5031182596" evidence="1">
    <location>
        <begin position="22"/>
        <end position="352"/>
    </location>
</feature>
<dbReference type="PANTHER" id="PTHR43283:SF3">
    <property type="entry name" value="BETA-LACTAMASE FAMILY PROTEIN (AFU_ORTHOLOGUE AFUA_5G07500)"/>
    <property type="match status" value="1"/>
</dbReference>
<keyword evidence="1" id="KW-0732">Signal</keyword>
<feature type="signal peptide" evidence="1">
    <location>
        <begin position="1"/>
        <end position="21"/>
    </location>
</feature>
<organism evidence="3 4">
    <name type="scientific">Sphingomonas melonis</name>
    <dbReference type="NCBI Taxonomy" id="152682"/>
    <lineage>
        <taxon>Bacteria</taxon>
        <taxon>Pseudomonadati</taxon>
        <taxon>Pseudomonadota</taxon>
        <taxon>Alphaproteobacteria</taxon>
        <taxon>Sphingomonadales</taxon>
        <taxon>Sphingomonadaceae</taxon>
        <taxon>Sphingomonas</taxon>
    </lineage>
</organism>
<dbReference type="Gene3D" id="3.40.710.10">
    <property type="entry name" value="DD-peptidase/beta-lactamase superfamily"/>
    <property type="match status" value="1"/>
</dbReference>
<dbReference type="InterPro" id="IPR012338">
    <property type="entry name" value="Beta-lactam/transpept-like"/>
</dbReference>
<comment type="caution">
    <text evidence="3">The sequence shown here is derived from an EMBL/GenBank/DDBJ whole genome shotgun (WGS) entry which is preliminary data.</text>
</comment>
<evidence type="ECO:0000313" key="4">
    <source>
        <dbReference type="Proteomes" id="UP000517753"/>
    </source>
</evidence>
<dbReference type="PANTHER" id="PTHR43283">
    <property type="entry name" value="BETA-LACTAMASE-RELATED"/>
    <property type="match status" value="1"/>
</dbReference>
<dbReference type="InterPro" id="IPR001466">
    <property type="entry name" value="Beta-lactam-related"/>
</dbReference>
<keyword evidence="4" id="KW-1185">Reference proteome</keyword>
<dbReference type="Proteomes" id="UP000517753">
    <property type="component" value="Unassembled WGS sequence"/>
</dbReference>
<protein>
    <submittedName>
        <fullName evidence="3">CubicO group peptidase (Beta-lactamase class C family)</fullName>
    </submittedName>
</protein>
<dbReference type="RefSeq" id="WP_179507587.1">
    <property type="nucleotide sequence ID" value="NZ_JACCBY010000001.1"/>
</dbReference>
<gene>
    <name evidence="3" type="ORF">HD841_000840</name>
</gene>
<dbReference type="Pfam" id="PF00144">
    <property type="entry name" value="Beta-lactamase"/>
    <property type="match status" value="1"/>
</dbReference>
<proteinExistence type="predicted"/>
<evidence type="ECO:0000256" key="1">
    <source>
        <dbReference type="SAM" id="SignalP"/>
    </source>
</evidence>
<sequence>MIDRRMLMASGLAFGATTAFAAEPSSAAKRAAIDAMPLPLGFNGAFAYARGGTMAHARYVGMADVEAGKAISPATQFKWGSASKWLASVTVLRLVEQKQLSLDAPITAYLPDFRHDTGEQVLLKHVLSNTSGIPDLLTRQLANEPALRTTDASAASMVSRFGGGDLLFAPGKGWDYGAINWAIVAAILERLTGEAFAQVVAKQTLHPLGMSATEFVQPNQPLMPKLAAAYSSGLPPVRKMAPNPSFIAASGNTASTLGDAVRAAHGIFHGPLLGAASRRNLTMVRWPDENYALGGRIKSIDGTLWAWEIGKIQGYRALISHRLDRSETIVVFNTTDIEQSQLGSWVEAIARA</sequence>
<reference evidence="3 4" key="2">
    <citation type="submission" date="2020-08" db="EMBL/GenBank/DDBJ databases">
        <title>The Agave Microbiome: Exploring the role of microbial communities in plant adaptations to desert environments.</title>
        <authorList>
            <person name="Partida-Martinez L.P."/>
        </authorList>
    </citation>
    <scope>NUCLEOTIDE SEQUENCE [LARGE SCALE GENOMIC DNA]</scope>
    <source>
        <strain evidence="3 4">AS2.3</strain>
    </source>
</reference>
<dbReference type="AlphaFoldDB" id="A0A7Y9FMY8"/>
<dbReference type="SUPFAM" id="SSF56601">
    <property type="entry name" value="beta-lactamase/transpeptidase-like"/>
    <property type="match status" value="1"/>
</dbReference>
<evidence type="ECO:0000259" key="2">
    <source>
        <dbReference type="Pfam" id="PF00144"/>
    </source>
</evidence>
<name>A0A7Y9FMY8_9SPHN</name>
<dbReference type="InterPro" id="IPR050789">
    <property type="entry name" value="Diverse_Enzym_Activities"/>
</dbReference>
<accession>A0A7Y9FMY8</accession>
<dbReference type="EMBL" id="JACCBY010000001">
    <property type="protein sequence ID" value="NYD89071.1"/>
    <property type="molecule type" value="Genomic_DNA"/>
</dbReference>
<feature type="domain" description="Beta-lactamase-related" evidence="2">
    <location>
        <begin position="45"/>
        <end position="334"/>
    </location>
</feature>
<reference evidence="3 4" key="1">
    <citation type="submission" date="2020-07" db="EMBL/GenBank/DDBJ databases">
        <authorList>
            <person name="Partida-Martinez L."/>
            <person name="Huntemann M."/>
            <person name="Clum A."/>
            <person name="Wang J."/>
            <person name="Palaniappan K."/>
            <person name="Ritter S."/>
            <person name="Chen I.-M."/>
            <person name="Stamatis D."/>
            <person name="Reddy T."/>
            <person name="O'Malley R."/>
            <person name="Daum C."/>
            <person name="Shapiro N."/>
            <person name="Ivanova N."/>
            <person name="Kyrpides N."/>
            <person name="Woyke T."/>
        </authorList>
    </citation>
    <scope>NUCLEOTIDE SEQUENCE [LARGE SCALE GENOMIC DNA]</scope>
    <source>
        <strain evidence="3 4">AS2.3</strain>
    </source>
</reference>
<evidence type="ECO:0000313" key="3">
    <source>
        <dbReference type="EMBL" id="NYD89071.1"/>
    </source>
</evidence>